<dbReference type="PANTHER" id="PTHR41260">
    <property type="entry name" value="PROTEIN ECSC"/>
    <property type="match status" value="1"/>
</dbReference>
<dbReference type="PANTHER" id="PTHR41260:SF1">
    <property type="entry name" value="PROTEIN ECSC"/>
    <property type="match status" value="1"/>
</dbReference>
<dbReference type="Proteomes" id="UP000543174">
    <property type="component" value="Unassembled WGS sequence"/>
</dbReference>
<keyword evidence="2" id="KW-1185">Reference proteome</keyword>
<organism evidence="1 2">
    <name type="scientific">Priestia aryabhattai</name>
    <name type="common">Bacillus aryabhattai</name>
    <dbReference type="NCBI Taxonomy" id="412384"/>
    <lineage>
        <taxon>Bacteria</taxon>
        <taxon>Bacillati</taxon>
        <taxon>Bacillota</taxon>
        <taxon>Bacilli</taxon>
        <taxon>Bacillales</taxon>
        <taxon>Bacillaceae</taxon>
        <taxon>Priestia</taxon>
    </lineage>
</organism>
<evidence type="ECO:0000313" key="1">
    <source>
        <dbReference type="EMBL" id="MBA9040123.1"/>
    </source>
</evidence>
<evidence type="ECO:0008006" key="3">
    <source>
        <dbReference type="Google" id="ProtNLM"/>
    </source>
</evidence>
<reference evidence="1" key="1">
    <citation type="submission" date="2020-08" db="EMBL/GenBank/DDBJ databases">
        <title>Functional genomics of gut bacteria from endangered species of beetles.</title>
        <authorList>
            <person name="Carlos-Shanley C."/>
        </authorList>
    </citation>
    <scope>NUCLEOTIDE SEQUENCE [LARGE SCALE GENOMIC DNA]</scope>
    <source>
        <strain evidence="1">S00060</strain>
    </source>
</reference>
<gene>
    <name evidence="1" type="ORF">HNP21_003233</name>
</gene>
<comment type="caution">
    <text evidence="1">The sequence shown here is derived from an EMBL/GenBank/DDBJ whole genome shotgun (WGS) entry which is preliminary data.</text>
</comment>
<sequence length="281" mass="32420">MMILTNREEQLLEEIYKWEESLQSVEATEMELLYEEWLEKGLNLIPASVRETYLHNIDEGLFQLTALIQGTEMQTQATKRIIETARVFKEDITDLSEMNSLQVDQLSYICEQQMAKLRLYALSQGALSGTGQSLLVGIDIPAVLCMNIQAVQQAAMSYGYHIQTPSELMLTLKVFHAATLPRHLQAQGWHQLKSELSQEFDPYFYEGVDQIVDKTWLQKIVVQIGKTLAIFAAKRKVYNRLPIVSMMVGGGMNYRMAKQVTDYAKRFYQYRYLLDKKNESH</sequence>
<evidence type="ECO:0000313" key="2">
    <source>
        <dbReference type="Proteomes" id="UP000543174"/>
    </source>
</evidence>
<name>A0A7W3NBW1_PRIAR</name>
<accession>A0A7W3NBW1</accession>
<protein>
    <recommendedName>
        <fullName evidence="3">EcsC family protein</fullName>
    </recommendedName>
</protein>
<proteinExistence type="predicted"/>
<dbReference type="EMBL" id="JACJHT010000003">
    <property type="protein sequence ID" value="MBA9040123.1"/>
    <property type="molecule type" value="Genomic_DNA"/>
</dbReference>
<dbReference type="Pfam" id="PF12787">
    <property type="entry name" value="EcsC"/>
    <property type="match status" value="1"/>
</dbReference>
<dbReference type="AlphaFoldDB" id="A0A7W3NBW1"/>
<dbReference type="RefSeq" id="WP_241747308.1">
    <property type="nucleotide sequence ID" value="NZ_JACJHT010000003.1"/>
</dbReference>
<dbReference type="InterPro" id="IPR024787">
    <property type="entry name" value="EcsC"/>
</dbReference>